<feature type="binding site" evidence="9">
    <location>
        <position position="224"/>
    </location>
    <ligand>
        <name>(2E)-4-hydroxy-3-methylbut-2-enyl diphosphate</name>
        <dbReference type="ChEBI" id="CHEBI:128753"/>
    </ligand>
</feature>
<dbReference type="UniPathway" id="UPA00056">
    <property type="reaction ID" value="UER00097"/>
</dbReference>
<evidence type="ECO:0000256" key="1">
    <source>
        <dbReference type="ARBA" id="ARBA00004141"/>
    </source>
</evidence>
<feature type="binding site" evidence="9">
    <location>
        <position position="76"/>
    </location>
    <ligand>
        <name>dimethylallyl diphosphate</name>
        <dbReference type="ChEBI" id="CHEBI:57623"/>
    </ligand>
</feature>
<feature type="binding site" evidence="9">
    <location>
        <position position="127"/>
    </location>
    <ligand>
        <name>isopentenyl diphosphate</name>
        <dbReference type="ChEBI" id="CHEBI:128769"/>
    </ligand>
</feature>
<feature type="binding site" evidence="9">
    <location>
        <position position="224"/>
    </location>
    <ligand>
        <name>isopentenyl diphosphate</name>
        <dbReference type="ChEBI" id="CHEBI:128769"/>
    </ligand>
</feature>
<accession>A0A0D2GE02</accession>
<comment type="pathway">
    <text evidence="9">Isoprenoid biosynthesis; dimethylallyl diphosphate biosynthesis; dimethylallyl diphosphate from (2E)-4-hydroxy-3-methylbutenyl diphosphate: step 1/1.</text>
</comment>
<feature type="binding site" evidence="9">
    <location>
        <position position="41"/>
    </location>
    <ligand>
        <name>dimethylallyl diphosphate</name>
        <dbReference type="ChEBI" id="CHEBI:57623"/>
    </ligand>
</feature>
<evidence type="ECO:0000256" key="6">
    <source>
        <dbReference type="ARBA" id="ARBA00023004"/>
    </source>
</evidence>
<comment type="cofactor">
    <cofactor evidence="9">
        <name>[4Fe-4S] cluster</name>
        <dbReference type="ChEBI" id="CHEBI:49883"/>
    </cofactor>
    <text evidence="9">Binds 1 [4Fe-4S] cluster per subunit.</text>
</comment>
<dbReference type="GO" id="GO:0051745">
    <property type="term" value="F:4-hydroxy-3-methylbut-2-enyl diphosphate reductase activity"/>
    <property type="evidence" value="ECO:0007669"/>
    <property type="project" value="UniProtKB-UniRule"/>
</dbReference>
<gene>
    <name evidence="9" type="primary">ispH</name>
    <name evidence="11" type="ORF">X474_15105</name>
</gene>
<feature type="binding site" evidence="9">
    <location>
        <position position="76"/>
    </location>
    <ligand>
        <name>isopentenyl diphosphate</name>
        <dbReference type="ChEBI" id="CHEBI:128769"/>
    </ligand>
</feature>
<feature type="transmembrane region" description="Helical" evidence="10">
    <location>
        <begin position="438"/>
        <end position="456"/>
    </location>
</feature>
<dbReference type="GO" id="GO:0046872">
    <property type="term" value="F:metal ion binding"/>
    <property type="evidence" value="ECO:0007669"/>
    <property type="project" value="UniProtKB-KW"/>
</dbReference>
<keyword evidence="6 9" id="KW-0408">Iron</keyword>
<feature type="binding site" evidence="9">
    <location>
        <position position="194"/>
    </location>
    <ligand>
        <name>[4Fe-4S] cluster</name>
        <dbReference type="ChEBI" id="CHEBI:49883"/>
    </ligand>
</feature>
<keyword evidence="2 9" id="KW-0004">4Fe-4S</keyword>
<evidence type="ECO:0000256" key="9">
    <source>
        <dbReference type="HAMAP-Rule" id="MF_00191"/>
    </source>
</evidence>
<keyword evidence="12" id="KW-1185">Reference proteome</keyword>
<comment type="caution">
    <text evidence="11">The sequence shown here is derived from an EMBL/GenBank/DDBJ whole genome shotgun (WGS) entry which is preliminary data.</text>
</comment>
<feature type="binding site" evidence="9">
    <location>
        <position position="222"/>
    </location>
    <ligand>
        <name>(2E)-4-hydroxy-3-methylbut-2-enyl diphosphate</name>
        <dbReference type="ChEBI" id="CHEBI:128753"/>
    </ligand>
</feature>
<feature type="binding site" evidence="9">
    <location>
        <position position="266"/>
    </location>
    <ligand>
        <name>(2E)-4-hydroxy-3-methylbut-2-enyl diphosphate</name>
        <dbReference type="ChEBI" id="CHEBI:128753"/>
    </ligand>
</feature>
<keyword evidence="7 9" id="KW-0411">Iron-sulfur</keyword>
<evidence type="ECO:0000256" key="10">
    <source>
        <dbReference type="SAM" id="Phobius"/>
    </source>
</evidence>
<comment type="subcellular location">
    <subcellularLocation>
        <location evidence="1">Membrane</location>
        <topology evidence="1">Multi-pass membrane protein</topology>
    </subcellularLocation>
</comment>
<feature type="binding site" evidence="9">
    <location>
        <position position="99"/>
    </location>
    <ligand>
        <name>[4Fe-4S] cluster</name>
        <dbReference type="ChEBI" id="CHEBI:49883"/>
    </ligand>
</feature>
<feature type="transmembrane region" description="Helical" evidence="10">
    <location>
        <begin position="370"/>
        <end position="392"/>
    </location>
</feature>
<comment type="catalytic activity">
    <reaction evidence="9">
        <text>dimethylallyl diphosphate + 2 oxidized [2Fe-2S]-[ferredoxin] + H2O = (2E)-4-hydroxy-3-methylbut-2-enyl diphosphate + 2 reduced [2Fe-2S]-[ferredoxin] + 2 H(+)</text>
        <dbReference type="Rhea" id="RHEA:24825"/>
        <dbReference type="Rhea" id="RHEA-COMP:10000"/>
        <dbReference type="Rhea" id="RHEA-COMP:10001"/>
        <dbReference type="ChEBI" id="CHEBI:15377"/>
        <dbReference type="ChEBI" id="CHEBI:15378"/>
        <dbReference type="ChEBI" id="CHEBI:33737"/>
        <dbReference type="ChEBI" id="CHEBI:33738"/>
        <dbReference type="ChEBI" id="CHEBI:57623"/>
        <dbReference type="ChEBI" id="CHEBI:128753"/>
        <dbReference type="EC" id="1.17.7.4"/>
    </reaction>
</comment>
<feature type="binding site" evidence="9">
    <location>
        <position position="127"/>
    </location>
    <ligand>
        <name>(2E)-4-hydroxy-3-methylbut-2-enyl diphosphate</name>
        <dbReference type="ChEBI" id="CHEBI:128753"/>
    </ligand>
</feature>
<comment type="pathway">
    <text evidence="9">Isoprenoid biosynthesis; isopentenyl diphosphate biosynthesis via DXP pathway; isopentenyl diphosphate from 1-deoxy-D-xylulose 5-phosphate: step 6/6.</text>
</comment>
<dbReference type="Pfam" id="PF01040">
    <property type="entry name" value="UbiA"/>
    <property type="match status" value="1"/>
</dbReference>
<feature type="binding site" evidence="9">
    <location>
        <position position="222"/>
    </location>
    <ligand>
        <name>dimethylallyl diphosphate</name>
        <dbReference type="ChEBI" id="CHEBI:57623"/>
    </ligand>
</feature>
<evidence type="ECO:0000313" key="12">
    <source>
        <dbReference type="Proteomes" id="UP000032233"/>
    </source>
</evidence>
<feature type="transmembrane region" description="Helical" evidence="10">
    <location>
        <begin position="398"/>
        <end position="417"/>
    </location>
</feature>
<feature type="binding site" evidence="9">
    <location>
        <position position="76"/>
    </location>
    <ligand>
        <name>(2E)-4-hydroxy-3-methylbut-2-enyl diphosphate</name>
        <dbReference type="ChEBI" id="CHEBI:128753"/>
    </ligand>
</feature>
<feature type="transmembrane region" description="Helical" evidence="10">
    <location>
        <begin position="297"/>
        <end position="319"/>
    </location>
</feature>
<dbReference type="AlphaFoldDB" id="A0A0D2GE02"/>
<feature type="binding site" evidence="9">
    <location>
        <position position="41"/>
    </location>
    <ligand>
        <name>isopentenyl diphosphate</name>
        <dbReference type="ChEBI" id="CHEBI:128769"/>
    </ligand>
</feature>
<dbReference type="PANTHER" id="PTHR30426">
    <property type="entry name" value="4-HYDROXY-3-METHYLBUT-2-ENYL DIPHOSPHATE REDUCTASE"/>
    <property type="match status" value="1"/>
</dbReference>
<comment type="function">
    <text evidence="9">Catalyzes the conversion of 1-hydroxy-2-methyl-2-(E)-butenyl 4-diphosphate (HMBPP) into a mixture of isopentenyl diphosphate (IPP) and dimethylallyl diphosphate (DMAPP). Acts in the terminal step of the DOXP/MEP pathway for isoprenoid precursor biosynthesis.</text>
</comment>
<evidence type="ECO:0000256" key="7">
    <source>
        <dbReference type="ARBA" id="ARBA00023014"/>
    </source>
</evidence>
<comment type="similarity">
    <text evidence="9">Belongs to the IspH family.</text>
</comment>
<proteinExistence type="inferred from homology"/>
<comment type="catalytic activity">
    <reaction evidence="9">
        <text>isopentenyl diphosphate + 2 oxidized [2Fe-2S]-[ferredoxin] + H2O = (2E)-4-hydroxy-3-methylbut-2-enyl diphosphate + 2 reduced [2Fe-2S]-[ferredoxin] + 2 H(+)</text>
        <dbReference type="Rhea" id="RHEA:24488"/>
        <dbReference type="Rhea" id="RHEA-COMP:10000"/>
        <dbReference type="Rhea" id="RHEA-COMP:10001"/>
        <dbReference type="ChEBI" id="CHEBI:15377"/>
        <dbReference type="ChEBI" id="CHEBI:15378"/>
        <dbReference type="ChEBI" id="CHEBI:33737"/>
        <dbReference type="ChEBI" id="CHEBI:33738"/>
        <dbReference type="ChEBI" id="CHEBI:128753"/>
        <dbReference type="ChEBI" id="CHEBI:128769"/>
        <dbReference type="EC" id="1.17.7.4"/>
    </reaction>
</comment>
<protein>
    <recommendedName>
        <fullName evidence="9">4-hydroxy-3-methylbut-2-enyl diphosphate reductase</fullName>
        <shortName evidence="9">HMBPP reductase</shortName>
        <ecNumber evidence="9">1.17.7.4</ecNumber>
    </recommendedName>
</protein>
<dbReference type="Gene3D" id="3.40.50.11270">
    <property type="match status" value="1"/>
</dbReference>
<keyword evidence="5 10" id="KW-1133">Transmembrane helix</keyword>
<dbReference type="Proteomes" id="UP000032233">
    <property type="component" value="Unassembled WGS sequence"/>
</dbReference>
<feature type="active site" description="Proton donor" evidence="9">
    <location>
        <position position="129"/>
    </location>
</feature>
<dbReference type="NCBIfam" id="TIGR00216">
    <property type="entry name" value="ispH_lytB"/>
    <property type="match status" value="1"/>
</dbReference>
<feature type="binding site" evidence="9">
    <location>
        <position position="166"/>
    </location>
    <ligand>
        <name>(2E)-4-hydroxy-3-methylbut-2-enyl diphosphate</name>
        <dbReference type="ChEBI" id="CHEBI:128753"/>
    </ligand>
</feature>
<evidence type="ECO:0000256" key="4">
    <source>
        <dbReference type="ARBA" id="ARBA00022723"/>
    </source>
</evidence>
<dbReference type="HAMAP" id="MF_00191">
    <property type="entry name" value="IspH"/>
    <property type="match status" value="1"/>
</dbReference>
<dbReference type="PATRIC" id="fig|1429043.3.peg.3196"/>
<dbReference type="STRING" id="1429043.X474_15105"/>
<evidence type="ECO:0000256" key="3">
    <source>
        <dbReference type="ARBA" id="ARBA00022692"/>
    </source>
</evidence>
<organism evidence="11 12">
    <name type="scientific">Dethiosulfatarculus sandiegensis</name>
    <dbReference type="NCBI Taxonomy" id="1429043"/>
    <lineage>
        <taxon>Bacteria</taxon>
        <taxon>Pseudomonadati</taxon>
        <taxon>Thermodesulfobacteriota</taxon>
        <taxon>Desulfarculia</taxon>
        <taxon>Desulfarculales</taxon>
        <taxon>Desulfarculaceae</taxon>
        <taxon>Dethiosulfatarculus</taxon>
    </lineage>
</organism>
<reference evidence="11 12" key="1">
    <citation type="submission" date="2013-11" db="EMBL/GenBank/DDBJ databases">
        <title>Metagenomic analysis of a methanogenic consortium involved in long chain n-alkane degradation.</title>
        <authorList>
            <person name="Davidova I.A."/>
            <person name="Callaghan A.V."/>
            <person name="Wawrik B."/>
            <person name="Pruitt S."/>
            <person name="Marks C."/>
            <person name="Duncan K.E."/>
            <person name="Suflita J.M."/>
        </authorList>
    </citation>
    <scope>NUCLEOTIDE SEQUENCE [LARGE SCALE GENOMIC DNA]</scope>
    <source>
        <strain evidence="11 12">SPR</strain>
    </source>
</reference>
<dbReference type="EC" id="1.17.7.4" evidence="9"/>
<feature type="binding site" evidence="9">
    <location>
        <position position="222"/>
    </location>
    <ligand>
        <name>isopentenyl diphosphate</name>
        <dbReference type="ChEBI" id="CHEBI:128769"/>
    </ligand>
</feature>
<dbReference type="GO" id="GO:0051539">
    <property type="term" value="F:4 iron, 4 sulfur cluster binding"/>
    <property type="evidence" value="ECO:0007669"/>
    <property type="project" value="UniProtKB-UniRule"/>
</dbReference>
<dbReference type="InterPro" id="IPR000537">
    <property type="entry name" value="UbiA_prenyltransferase"/>
</dbReference>
<evidence type="ECO:0000256" key="2">
    <source>
        <dbReference type="ARBA" id="ARBA00022485"/>
    </source>
</evidence>
<dbReference type="GO" id="GO:0016114">
    <property type="term" value="P:terpenoid biosynthetic process"/>
    <property type="evidence" value="ECO:0007669"/>
    <property type="project" value="UniProtKB-UniRule"/>
</dbReference>
<evidence type="ECO:0000256" key="8">
    <source>
        <dbReference type="ARBA" id="ARBA00023136"/>
    </source>
</evidence>
<dbReference type="CDD" id="cd13944">
    <property type="entry name" value="lytB_ispH"/>
    <property type="match status" value="1"/>
</dbReference>
<dbReference type="CDD" id="cd13967">
    <property type="entry name" value="PT_UbiA_5"/>
    <property type="match status" value="1"/>
</dbReference>
<evidence type="ECO:0000313" key="11">
    <source>
        <dbReference type="EMBL" id="KIX13217.1"/>
    </source>
</evidence>
<dbReference type="GO" id="GO:0019288">
    <property type="term" value="P:isopentenyl diphosphate biosynthetic process, methylerythritol 4-phosphate pathway"/>
    <property type="evidence" value="ECO:0007669"/>
    <property type="project" value="UniProtKB-UniRule"/>
</dbReference>
<keyword evidence="9" id="KW-0560">Oxidoreductase</keyword>
<dbReference type="OrthoDB" id="9804068at2"/>
<dbReference type="PANTHER" id="PTHR30426:SF0">
    <property type="entry name" value="4-HYDROXY-3-METHYLBUT-2-ENYL DIPHOSPHATE REDUCTASE"/>
    <property type="match status" value="1"/>
</dbReference>
<feature type="binding site" evidence="9">
    <location>
        <position position="41"/>
    </location>
    <ligand>
        <name>(2E)-4-hydroxy-3-methylbut-2-enyl diphosphate</name>
        <dbReference type="ChEBI" id="CHEBI:128753"/>
    </ligand>
</feature>
<feature type="transmembrane region" description="Helical" evidence="10">
    <location>
        <begin position="462"/>
        <end position="482"/>
    </location>
</feature>
<dbReference type="GO" id="GO:0016765">
    <property type="term" value="F:transferase activity, transferring alkyl or aryl (other than methyl) groups"/>
    <property type="evidence" value="ECO:0007669"/>
    <property type="project" value="InterPro"/>
</dbReference>
<dbReference type="GO" id="GO:0050992">
    <property type="term" value="P:dimethylallyl diphosphate biosynthetic process"/>
    <property type="evidence" value="ECO:0007669"/>
    <property type="project" value="UniProtKB-UniRule"/>
</dbReference>
<dbReference type="Pfam" id="PF02401">
    <property type="entry name" value="LYTB"/>
    <property type="match status" value="1"/>
</dbReference>
<name>A0A0D2GE02_9BACT</name>
<feature type="transmembrane region" description="Helical" evidence="10">
    <location>
        <begin position="331"/>
        <end position="349"/>
    </location>
</feature>
<evidence type="ECO:0000256" key="5">
    <source>
        <dbReference type="ARBA" id="ARBA00022989"/>
    </source>
</evidence>
<dbReference type="InterPro" id="IPR003451">
    <property type="entry name" value="LytB/IspH"/>
</dbReference>
<dbReference type="RefSeq" id="WP_044349632.1">
    <property type="nucleotide sequence ID" value="NZ_AZAC01000017.1"/>
</dbReference>
<sequence>MKTRLARTAGFCMGVRRAMELTLAAAHTEQDKVFTFGPLIHNPQVLDLLADKGIEVLKEIPEPGSQEGGTVIIRAHGVPREKKERLKKAGFSKLIDGTCPRVTKVQAIIRGVSKKGGNVIIVGDADHPEVVGLLGHAVDNRGYVVSSPKDIPGLPNLEEVTVVAQTTQNGAAFLDVVGALKQKFPRVKVHNTICEATHNRQEEVRRLCRDVDGMVVVGGRQSGNTKRLYEIARDSGARAFLVETEEELAADELASLSDIGVTAGASTPNWMIKKVMRELSGIRSSKESRLGYILRQVFRFLVAGQVLVGVGAASMAVAASLLQNLPLNGSLIMAAAFYIFAMHILNQFLDKEAGQYNEPARAHFLNQFSWLLIGSGIFAGLCALIICATLGILPFALVTVMSGLGLLYSVPVVPKFLQKKLGIERLKDIPGSKTISASLAWATMSALIPAATLGMSDPANTALAFFFTLCLVLVRSAIFDILDVQGDLIVGSETIPIMLGEKRTKTIMWVITFGLAAVLFLAPILGQAPTLAFGLLLPVAGMAVMQLVLNRAWIMPGALSEGLVDLNFWLAGLVALIWAAF</sequence>
<keyword evidence="3 10" id="KW-0812">Transmembrane</keyword>
<feature type="transmembrane region" description="Helical" evidence="10">
    <location>
        <begin position="531"/>
        <end position="550"/>
    </location>
</feature>
<feature type="binding site" evidence="9">
    <location>
        <position position="266"/>
    </location>
    <ligand>
        <name>isopentenyl diphosphate</name>
        <dbReference type="ChEBI" id="CHEBI:128769"/>
    </ligand>
</feature>
<feature type="binding site" evidence="9">
    <location>
        <position position="224"/>
    </location>
    <ligand>
        <name>dimethylallyl diphosphate</name>
        <dbReference type="ChEBI" id="CHEBI:57623"/>
    </ligand>
</feature>
<dbReference type="Gene3D" id="3.40.1010.20">
    <property type="entry name" value="4-hydroxy-3-methylbut-2-enyl diphosphate reductase, catalytic domain"/>
    <property type="match status" value="2"/>
</dbReference>
<dbReference type="InParanoid" id="A0A0D2GE02"/>
<dbReference type="GO" id="GO:0016020">
    <property type="term" value="C:membrane"/>
    <property type="evidence" value="ECO:0007669"/>
    <property type="project" value="UniProtKB-SubCell"/>
</dbReference>
<dbReference type="EMBL" id="AZAC01000017">
    <property type="protein sequence ID" value="KIX13217.1"/>
    <property type="molecule type" value="Genomic_DNA"/>
</dbReference>
<keyword evidence="8 10" id="KW-0472">Membrane</keyword>
<dbReference type="UniPathway" id="UPA00059">
    <property type="reaction ID" value="UER00105"/>
</dbReference>
<comment type="caution">
    <text evidence="9">Lacks conserved residue(s) required for the propagation of feature annotation.</text>
</comment>
<feature type="binding site" evidence="9">
    <location>
        <position position="266"/>
    </location>
    <ligand>
        <name>dimethylallyl diphosphate</name>
        <dbReference type="ChEBI" id="CHEBI:57623"/>
    </ligand>
</feature>
<feature type="binding site" evidence="9">
    <location>
        <position position="127"/>
    </location>
    <ligand>
        <name>dimethylallyl diphosphate</name>
        <dbReference type="ChEBI" id="CHEBI:57623"/>
    </ligand>
</feature>
<keyword evidence="9" id="KW-0414">Isoprene biosynthesis</keyword>
<feature type="transmembrane region" description="Helical" evidence="10">
    <location>
        <begin position="562"/>
        <end position="580"/>
    </location>
</feature>
<feature type="transmembrane region" description="Helical" evidence="10">
    <location>
        <begin position="507"/>
        <end position="525"/>
    </location>
</feature>
<feature type="binding site" evidence="9">
    <location>
        <position position="12"/>
    </location>
    <ligand>
        <name>[4Fe-4S] cluster</name>
        <dbReference type="ChEBI" id="CHEBI:49883"/>
    </ligand>
</feature>
<keyword evidence="4 9" id="KW-0479">Metal-binding</keyword>